<dbReference type="SMART" id="SM00065">
    <property type="entry name" value="GAF"/>
    <property type="match status" value="1"/>
</dbReference>
<comment type="caution">
    <text evidence="6">The sequence shown here is derived from an EMBL/GenBank/DDBJ whole genome shotgun (WGS) entry which is preliminary data.</text>
</comment>
<protein>
    <submittedName>
        <fullName evidence="6">ANTAR domain-containing protein</fullName>
    </submittedName>
</protein>
<dbReference type="Gene3D" id="3.30.450.40">
    <property type="match status" value="1"/>
</dbReference>
<dbReference type="InterPro" id="IPR029016">
    <property type="entry name" value="GAF-like_dom_sf"/>
</dbReference>
<sequence>METPASFAEQLADAARSMQGWSSTQLTLEKVVLVATEIIQGCDLVGISIVHAGGIDTPVGTTQALNRIDELQFVLKEGPCFDALHMHEVVHSRDLATDDRWPTWGPMIAEEVGVASIVSYRLYTTHDTLGALNLYATNPDAFDADDIDNGHALAAHVGVALAASQNAENLEMAISHRTAIGRAEGILMERFGLTPDQAFSVLRRVSQHQNVKLNRVAEELVRTGVTPR</sequence>
<dbReference type="Pfam" id="PF13185">
    <property type="entry name" value="GAF_2"/>
    <property type="match status" value="1"/>
</dbReference>
<dbReference type="EMBL" id="JBHTCH010000010">
    <property type="protein sequence ID" value="MFC7360373.1"/>
    <property type="molecule type" value="Genomic_DNA"/>
</dbReference>
<keyword evidence="1" id="KW-0808">Transferase</keyword>
<keyword evidence="4" id="KW-0804">Transcription</keyword>
<dbReference type="PROSITE" id="PS50921">
    <property type="entry name" value="ANTAR"/>
    <property type="match status" value="1"/>
</dbReference>
<dbReference type="InterPro" id="IPR012074">
    <property type="entry name" value="GAF_ANTAR"/>
</dbReference>
<reference evidence="7" key="1">
    <citation type="journal article" date="2019" name="Int. J. Syst. Evol. Microbiol.">
        <title>The Global Catalogue of Microorganisms (GCM) 10K type strain sequencing project: providing services to taxonomists for standard genome sequencing and annotation.</title>
        <authorList>
            <consortium name="The Broad Institute Genomics Platform"/>
            <consortium name="The Broad Institute Genome Sequencing Center for Infectious Disease"/>
            <person name="Wu L."/>
            <person name="Ma J."/>
        </authorList>
    </citation>
    <scope>NUCLEOTIDE SEQUENCE [LARGE SCALE GENOMIC DNA]</scope>
    <source>
        <strain evidence="7">FCH27</strain>
    </source>
</reference>
<evidence type="ECO:0000256" key="3">
    <source>
        <dbReference type="ARBA" id="ARBA00023015"/>
    </source>
</evidence>
<dbReference type="RefSeq" id="WP_255890091.1">
    <property type="nucleotide sequence ID" value="NZ_JAFMZM010000003.1"/>
</dbReference>
<accession>A0ABW2N3Y0</accession>
<feature type="domain" description="ANTAR" evidence="5">
    <location>
        <begin position="160"/>
        <end position="221"/>
    </location>
</feature>
<keyword evidence="7" id="KW-1185">Reference proteome</keyword>
<dbReference type="SMART" id="SM01012">
    <property type="entry name" value="ANTAR"/>
    <property type="match status" value="1"/>
</dbReference>
<dbReference type="InterPro" id="IPR003018">
    <property type="entry name" value="GAF"/>
</dbReference>
<dbReference type="SUPFAM" id="SSF52172">
    <property type="entry name" value="CheY-like"/>
    <property type="match status" value="1"/>
</dbReference>
<keyword evidence="2" id="KW-0418">Kinase</keyword>
<gene>
    <name evidence="6" type="ORF">ACFQO6_08850</name>
</gene>
<evidence type="ECO:0000256" key="1">
    <source>
        <dbReference type="ARBA" id="ARBA00022679"/>
    </source>
</evidence>
<dbReference type="Gene3D" id="1.10.10.10">
    <property type="entry name" value="Winged helix-like DNA-binding domain superfamily/Winged helix DNA-binding domain"/>
    <property type="match status" value="1"/>
</dbReference>
<dbReference type="InterPro" id="IPR011006">
    <property type="entry name" value="CheY-like_superfamily"/>
</dbReference>
<name>A0ABW2N3Y0_9ACTN</name>
<organism evidence="6 7">
    <name type="scientific">Nocardioides astragali</name>
    <dbReference type="NCBI Taxonomy" id="1776736"/>
    <lineage>
        <taxon>Bacteria</taxon>
        <taxon>Bacillati</taxon>
        <taxon>Actinomycetota</taxon>
        <taxon>Actinomycetes</taxon>
        <taxon>Propionibacteriales</taxon>
        <taxon>Nocardioidaceae</taxon>
        <taxon>Nocardioides</taxon>
    </lineage>
</organism>
<dbReference type="InterPro" id="IPR036388">
    <property type="entry name" value="WH-like_DNA-bd_sf"/>
</dbReference>
<proteinExistence type="predicted"/>
<dbReference type="SUPFAM" id="SSF55781">
    <property type="entry name" value="GAF domain-like"/>
    <property type="match status" value="1"/>
</dbReference>
<keyword evidence="3" id="KW-0805">Transcription regulation</keyword>
<evidence type="ECO:0000313" key="7">
    <source>
        <dbReference type="Proteomes" id="UP001596524"/>
    </source>
</evidence>
<dbReference type="InterPro" id="IPR005561">
    <property type="entry name" value="ANTAR"/>
</dbReference>
<evidence type="ECO:0000313" key="6">
    <source>
        <dbReference type="EMBL" id="MFC7360373.1"/>
    </source>
</evidence>
<dbReference type="PIRSF" id="PIRSF036625">
    <property type="entry name" value="GAF_ANTAR"/>
    <property type="match status" value="1"/>
</dbReference>
<evidence type="ECO:0000256" key="4">
    <source>
        <dbReference type="ARBA" id="ARBA00023163"/>
    </source>
</evidence>
<dbReference type="Proteomes" id="UP001596524">
    <property type="component" value="Unassembled WGS sequence"/>
</dbReference>
<dbReference type="Pfam" id="PF03861">
    <property type="entry name" value="ANTAR"/>
    <property type="match status" value="1"/>
</dbReference>
<evidence type="ECO:0000256" key="2">
    <source>
        <dbReference type="ARBA" id="ARBA00022777"/>
    </source>
</evidence>
<evidence type="ECO:0000259" key="5">
    <source>
        <dbReference type="PROSITE" id="PS50921"/>
    </source>
</evidence>